<dbReference type="SUPFAM" id="SSF51735">
    <property type="entry name" value="NAD(P)-binding Rossmann-fold domains"/>
    <property type="match status" value="1"/>
</dbReference>
<dbReference type="PROSITE" id="PS00061">
    <property type="entry name" value="ADH_SHORT"/>
    <property type="match status" value="1"/>
</dbReference>
<comment type="similarity">
    <text evidence="2">Belongs to the short-chain dehydrogenases/reductases (SDR) family.</text>
</comment>
<sequence>MEQGEAVGGGGALVTGGAGDVGRAVVRRLAEAGRVVWVADVDAEAARECAADVGAEAFALELDLTREESIKATARAVSGKVSTVVHCAGVAVVEPFVDCGTMAWDLMFQVNLRGPMRLTQLLLPGMLDAESARIVFVSSDGARAGASGETVYAASKSGLFGFAKSLAREVARNQVTVNVVCPGPLAGRMVAHAMADHHDALSALEKAIPLKRLGRPDEVASLIAWLASPEASYVTGQLISVSGGITMQ</sequence>
<dbReference type="CDD" id="cd05233">
    <property type="entry name" value="SDR_c"/>
    <property type="match status" value="1"/>
</dbReference>
<organism evidence="7 8">
    <name type="scientific">Nocardia terrae</name>
    <dbReference type="NCBI Taxonomy" id="2675851"/>
    <lineage>
        <taxon>Bacteria</taxon>
        <taxon>Bacillati</taxon>
        <taxon>Actinomycetota</taxon>
        <taxon>Actinomycetes</taxon>
        <taxon>Mycobacteriales</taxon>
        <taxon>Nocardiaceae</taxon>
        <taxon>Nocardia</taxon>
    </lineage>
</organism>
<dbReference type="PRINTS" id="PR00080">
    <property type="entry name" value="SDRFAMILY"/>
</dbReference>
<dbReference type="FunFam" id="3.40.50.720:FF:000173">
    <property type="entry name" value="3-oxoacyl-[acyl-carrier protein] reductase"/>
    <property type="match status" value="1"/>
</dbReference>
<keyword evidence="3" id="KW-0134">Cell wall</keyword>
<dbReference type="GO" id="GO:0004316">
    <property type="term" value="F:3-oxoacyl-[acyl-carrier-protein] reductase (NADPH) activity"/>
    <property type="evidence" value="ECO:0007669"/>
    <property type="project" value="UniProtKB-EC"/>
</dbReference>
<accession>A0A7K1V1Y0</accession>
<dbReference type="RefSeq" id="WP_198347584.1">
    <property type="nucleotide sequence ID" value="NZ_WRPP01000005.1"/>
</dbReference>
<reference evidence="7 8" key="1">
    <citation type="submission" date="2019-12" db="EMBL/GenBank/DDBJ databases">
        <title>Nocardia sp. nov. ET3-3 isolated from soil.</title>
        <authorList>
            <person name="Kanchanasin P."/>
            <person name="Tanasupawat S."/>
            <person name="Yuki M."/>
            <person name="Kudo T."/>
        </authorList>
    </citation>
    <scope>NUCLEOTIDE SEQUENCE [LARGE SCALE GENOMIC DNA]</scope>
    <source>
        <strain evidence="7 8">ET3-3</strain>
    </source>
</reference>
<dbReference type="InterPro" id="IPR020904">
    <property type="entry name" value="Sc_DH/Rdtase_CS"/>
</dbReference>
<comment type="caution">
    <text evidence="7">The sequence shown here is derived from an EMBL/GenBank/DDBJ whole genome shotgun (WGS) entry which is preliminary data.</text>
</comment>
<name>A0A7K1V1Y0_9NOCA</name>
<comment type="subcellular location">
    <subcellularLocation>
        <location evidence="1">Secreted</location>
        <location evidence="1">Cell wall</location>
    </subcellularLocation>
</comment>
<evidence type="ECO:0000256" key="5">
    <source>
        <dbReference type="ARBA" id="ARBA00040781"/>
    </source>
</evidence>
<comment type="catalytic activity">
    <reaction evidence="6">
        <text>a (3R)-hydroxyacyl-[ACP] + NADP(+) = a 3-oxoacyl-[ACP] + NADPH + H(+)</text>
        <dbReference type="Rhea" id="RHEA:17397"/>
        <dbReference type="Rhea" id="RHEA-COMP:9916"/>
        <dbReference type="Rhea" id="RHEA-COMP:9945"/>
        <dbReference type="ChEBI" id="CHEBI:15378"/>
        <dbReference type="ChEBI" id="CHEBI:57783"/>
        <dbReference type="ChEBI" id="CHEBI:58349"/>
        <dbReference type="ChEBI" id="CHEBI:78776"/>
        <dbReference type="ChEBI" id="CHEBI:78827"/>
        <dbReference type="EC" id="1.1.1.100"/>
    </reaction>
    <physiologicalReaction direction="right-to-left" evidence="6">
        <dbReference type="Rhea" id="RHEA:17399"/>
    </physiologicalReaction>
</comment>
<keyword evidence="4" id="KW-0560">Oxidoreductase</keyword>
<dbReference type="AlphaFoldDB" id="A0A7K1V1Y0"/>
<evidence type="ECO:0000313" key="8">
    <source>
        <dbReference type="Proteomes" id="UP000466794"/>
    </source>
</evidence>
<dbReference type="InterPro" id="IPR036291">
    <property type="entry name" value="NAD(P)-bd_dom_sf"/>
</dbReference>
<evidence type="ECO:0000256" key="4">
    <source>
        <dbReference type="ARBA" id="ARBA00023002"/>
    </source>
</evidence>
<protein>
    <recommendedName>
        <fullName evidence="5">3-oxoacyl-[acyl-carrier-protein] reductase MabA</fullName>
    </recommendedName>
</protein>
<keyword evidence="8" id="KW-1185">Reference proteome</keyword>
<dbReference type="PANTHER" id="PTHR42879:SF2">
    <property type="entry name" value="3-OXOACYL-[ACYL-CARRIER-PROTEIN] REDUCTASE FABG"/>
    <property type="match status" value="1"/>
</dbReference>
<gene>
    <name evidence="7" type="ORF">GPX89_25170</name>
</gene>
<evidence type="ECO:0000313" key="7">
    <source>
        <dbReference type="EMBL" id="MVU80527.1"/>
    </source>
</evidence>
<dbReference type="Proteomes" id="UP000466794">
    <property type="component" value="Unassembled WGS sequence"/>
</dbReference>
<evidence type="ECO:0000256" key="3">
    <source>
        <dbReference type="ARBA" id="ARBA00022512"/>
    </source>
</evidence>
<evidence type="ECO:0000256" key="6">
    <source>
        <dbReference type="ARBA" id="ARBA00047400"/>
    </source>
</evidence>
<keyword evidence="3" id="KW-0964">Secreted</keyword>
<evidence type="ECO:0000256" key="1">
    <source>
        <dbReference type="ARBA" id="ARBA00004191"/>
    </source>
</evidence>
<dbReference type="PRINTS" id="PR00081">
    <property type="entry name" value="GDHRDH"/>
</dbReference>
<dbReference type="InterPro" id="IPR002347">
    <property type="entry name" value="SDR_fam"/>
</dbReference>
<proteinExistence type="inferred from homology"/>
<dbReference type="EMBL" id="WRPP01000005">
    <property type="protein sequence ID" value="MVU80527.1"/>
    <property type="molecule type" value="Genomic_DNA"/>
</dbReference>
<dbReference type="Gene3D" id="3.40.50.720">
    <property type="entry name" value="NAD(P)-binding Rossmann-like Domain"/>
    <property type="match status" value="1"/>
</dbReference>
<evidence type="ECO:0000256" key="2">
    <source>
        <dbReference type="ARBA" id="ARBA00006484"/>
    </source>
</evidence>
<dbReference type="GO" id="GO:0032787">
    <property type="term" value="P:monocarboxylic acid metabolic process"/>
    <property type="evidence" value="ECO:0007669"/>
    <property type="project" value="UniProtKB-ARBA"/>
</dbReference>
<dbReference type="Pfam" id="PF13561">
    <property type="entry name" value="adh_short_C2"/>
    <property type="match status" value="1"/>
</dbReference>
<dbReference type="PANTHER" id="PTHR42879">
    <property type="entry name" value="3-OXOACYL-(ACYL-CARRIER-PROTEIN) REDUCTASE"/>
    <property type="match status" value="1"/>
</dbReference>
<dbReference type="InterPro" id="IPR050259">
    <property type="entry name" value="SDR"/>
</dbReference>